<evidence type="ECO:0000313" key="2">
    <source>
        <dbReference type="Proteomes" id="UP001293254"/>
    </source>
</evidence>
<sequence>MASSQFQKPFLKCLDLTPNVGQSKPILPEESLPDLRNLVVDREGVIHFPFNGPALVDDTLEELKSCSHEFLNDSFDPAHIRIRNKEFGVYVGIVKVVVDRLPRENDRRH</sequence>
<evidence type="ECO:0000313" key="1">
    <source>
        <dbReference type="EMBL" id="KAK4421964.1"/>
    </source>
</evidence>
<reference evidence="1" key="1">
    <citation type="submission" date="2020-06" db="EMBL/GenBank/DDBJ databases">
        <authorList>
            <person name="Li T."/>
            <person name="Hu X."/>
            <person name="Zhang T."/>
            <person name="Song X."/>
            <person name="Zhang H."/>
            <person name="Dai N."/>
            <person name="Sheng W."/>
            <person name="Hou X."/>
            <person name="Wei L."/>
        </authorList>
    </citation>
    <scope>NUCLEOTIDE SEQUENCE</scope>
    <source>
        <strain evidence="1">3651</strain>
        <tissue evidence="1">Leaf</tissue>
    </source>
</reference>
<comment type="caution">
    <text evidence="1">The sequence shown here is derived from an EMBL/GenBank/DDBJ whole genome shotgun (WGS) entry which is preliminary data.</text>
</comment>
<dbReference type="AlphaFoldDB" id="A0AAE1Y2C9"/>
<protein>
    <submittedName>
        <fullName evidence="1">Uncharacterized protein</fullName>
    </submittedName>
</protein>
<keyword evidence="2" id="KW-1185">Reference proteome</keyword>
<reference evidence="1" key="2">
    <citation type="journal article" date="2024" name="Plant">
        <title>Genomic evolution and insights into agronomic trait innovations of Sesamum species.</title>
        <authorList>
            <person name="Miao H."/>
            <person name="Wang L."/>
            <person name="Qu L."/>
            <person name="Liu H."/>
            <person name="Sun Y."/>
            <person name="Le M."/>
            <person name="Wang Q."/>
            <person name="Wei S."/>
            <person name="Zheng Y."/>
            <person name="Lin W."/>
            <person name="Duan Y."/>
            <person name="Cao H."/>
            <person name="Xiong S."/>
            <person name="Wang X."/>
            <person name="Wei L."/>
            <person name="Li C."/>
            <person name="Ma Q."/>
            <person name="Ju M."/>
            <person name="Zhao R."/>
            <person name="Li G."/>
            <person name="Mu C."/>
            <person name="Tian Q."/>
            <person name="Mei H."/>
            <person name="Zhang T."/>
            <person name="Gao T."/>
            <person name="Zhang H."/>
        </authorList>
    </citation>
    <scope>NUCLEOTIDE SEQUENCE</scope>
    <source>
        <strain evidence="1">3651</strain>
    </source>
</reference>
<dbReference type="EMBL" id="JACGWO010000008">
    <property type="protein sequence ID" value="KAK4421964.1"/>
    <property type="molecule type" value="Genomic_DNA"/>
</dbReference>
<proteinExistence type="predicted"/>
<accession>A0AAE1Y2C9</accession>
<gene>
    <name evidence="1" type="ORF">Salat_2147100</name>
</gene>
<name>A0AAE1Y2C9_9LAMI</name>
<dbReference type="Proteomes" id="UP001293254">
    <property type="component" value="Unassembled WGS sequence"/>
</dbReference>
<organism evidence="1 2">
    <name type="scientific">Sesamum alatum</name>
    <dbReference type="NCBI Taxonomy" id="300844"/>
    <lineage>
        <taxon>Eukaryota</taxon>
        <taxon>Viridiplantae</taxon>
        <taxon>Streptophyta</taxon>
        <taxon>Embryophyta</taxon>
        <taxon>Tracheophyta</taxon>
        <taxon>Spermatophyta</taxon>
        <taxon>Magnoliopsida</taxon>
        <taxon>eudicotyledons</taxon>
        <taxon>Gunneridae</taxon>
        <taxon>Pentapetalae</taxon>
        <taxon>asterids</taxon>
        <taxon>lamiids</taxon>
        <taxon>Lamiales</taxon>
        <taxon>Pedaliaceae</taxon>
        <taxon>Sesamum</taxon>
    </lineage>
</organism>